<dbReference type="RefSeq" id="WP_121153569.1">
    <property type="nucleotide sequence ID" value="NZ_CP032829.1"/>
</dbReference>
<feature type="transmembrane region" description="Helical" evidence="6">
    <location>
        <begin position="422"/>
        <end position="440"/>
    </location>
</feature>
<feature type="transmembrane region" description="Helical" evidence="6">
    <location>
        <begin position="397"/>
        <end position="416"/>
    </location>
</feature>
<keyword evidence="3 6" id="KW-0812">Transmembrane</keyword>
<dbReference type="EMBL" id="CP032829">
    <property type="protein sequence ID" value="AYJ86862.1"/>
    <property type="molecule type" value="Genomic_DNA"/>
</dbReference>
<protein>
    <submittedName>
        <fullName evidence="8">MFS transporter</fullName>
    </submittedName>
</protein>
<reference evidence="8 9" key="1">
    <citation type="submission" date="2018-09" db="EMBL/GenBank/DDBJ databases">
        <title>Sphingomonas peninsula sp. nov., isolated from fildes peninsula, Antarctic soil.</title>
        <authorList>
            <person name="Yingchao G."/>
        </authorList>
    </citation>
    <scope>NUCLEOTIDE SEQUENCE [LARGE SCALE GENOMIC DNA]</scope>
    <source>
        <strain evidence="8 9">YZ-8</strain>
    </source>
</reference>
<feature type="domain" description="Major facilitator superfamily (MFS) profile" evidence="7">
    <location>
        <begin position="11"/>
        <end position="450"/>
    </location>
</feature>
<evidence type="ECO:0000256" key="6">
    <source>
        <dbReference type="SAM" id="Phobius"/>
    </source>
</evidence>
<feature type="transmembrane region" description="Helical" evidence="6">
    <location>
        <begin position="322"/>
        <end position="344"/>
    </location>
</feature>
<dbReference type="InterPro" id="IPR020846">
    <property type="entry name" value="MFS_dom"/>
</dbReference>
<feature type="transmembrane region" description="Helical" evidence="6">
    <location>
        <begin position="356"/>
        <end position="377"/>
    </location>
</feature>
<name>A0A494THR7_SPHPE</name>
<evidence type="ECO:0000256" key="3">
    <source>
        <dbReference type="ARBA" id="ARBA00022692"/>
    </source>
</evidence>
<dbReference type="CDD" id="cd17321">
    <property type="entry name" value="MFS_MMR_MDR_like"/>
    <property type="match status" value="1"/>
</dbReference>
<evidence type="ECO:0000313" key="9">
    <source>
        <dbReference type="Proteomes" id="UP000276254"/>
    </source>
</evidence>
<feature type="transmembrane region" description="Helical" evidence="6">
    <location>
        <begin position="196"/>
        <end position="217"/>
    </location>
</feature>
<dbReference type="PANTHER" id="PTHR42718">
    <property type="entry name" value="MAJOR FACILITATOR SUPERFAMILY MULTIDRUG TRANSPORTER MFSC"/>
    <property type="match status" value="1"/>
</dbReference>
<dbReference type="Gene3D" id="1.20.1720.10">
    <property type="entry name" value="Multidrug resistance protein D"/>
    <property type="match status" value="1"/>
</dbReference>
<dbReference type="InterPro" id="IPR011701">
    <property type="entry name" value="MFS"/>
</dbReference>
<dbReference type="AlphaFoldDB" id="A0A494THR7"/>
<keyword evidence="5 6" id="KW-0472">Membrane</keyword>
<dbReference type="Proteomes" id="UP000276254">
    <property type="component" value="Chromosome"/>
</dbReference>
<evidence type="ECO:0000313" key="8">
    <source>
        <dbReference type="EMBL" id="AYJ86862.1"/>
    </source>
</evidence>
<evidence type="ECO:0000256" key="2">
    <source>
        <dbReference type="ARBA" id="ARBA00022448"/>
    </source>
</evidence>
<feature type="transmembrane region" description="Helical" evidence="6">
    <location>
        <begin position="223"/>
        <end position="240"/>
    </location>
</feature>
<dbReference type="GO" id="GO:0022857">
    <property type="term" value="F:transmembrane transporter activity"/>
    <property type="evidence" value="ECO:0007669"/>
    <property type="project" value="InterPro"/>
</dbReference>
<evidence type="ECO:0000256" key="4">
    <source>
        <dbReference type="ARBA" id="ARBA00022989"/>
    </source>
</evidence>
<dbReference type="GO" id="GO:0016020">
    <property type="term" value="C:membrane"/>
    <property type="evidence" value="ECO:0007669"/>
    <property type="project" value="UniProtKB-SubCell"/>
</dbReference>
<dbReference type="OrthoDB" id="9812221at2"/>
<sequence length="462" mass="47637">MNHERLRTVAGIAGISFGTALVILDGGIANVALPTIAHDLHVDSSAAVLIVTVYQLVLVMTLLPLSAIGDRIGLRRLYQYGQILFAAASLLAFFANTLPFLLVVRALQALGAAAVLSVTSAMLRTLYSPEKLGRGLGFNSVVVSSAAALAPTAGGFLLAFASWPWLFAAAVPFALGSLALGTFLPNPPPRVEPFDFAGALLCAATFGLLIGGLESAVHGSSPMVSAFITAIGVGFAVALVRNQKREPRPVLPVDLLARPVLALSAIGGFTVFIASMTLLISMPFRLEHSFGFTPQHVGAMMAPWPLTTLFVAPLAGTLSDKYPAGILGGIGMSIAIVALVLIAFMPGHPTYFDVAWRMSLCGAGFGLFMSPNARLIIGSAPRERAASAGGLISTIRLCGQTIGATLVAALLALGLGGGSVPALVACGLAVIAGLCSIARLNPAIRKPNTREVDTVKTVAPLN</sequence>
<feature type="transmembrane region" description="Helical" evidence="6">
    <location>
        <begin position="12"/>
        <end position="33"/>
    </location>
</feature>
<feature type="transmembrane region" description="Helical" evidence="6">
    <location>
        <begin position="296"/>
        <end position="315"/>
    </location>
</feature>
<feature type="transmembrane region" description="Helical" evidence="6">
    <location>
        <begin position="260"/>
        <end position="284"/>
    </location>
</feature>
<gene>
    <name evidence="8" type="ORF">D3Y57_14055</name>
</gene>
<evidence type="ECO:0000256" key="5">
    <source>
        <dbReference type="ARBA" id="ARBA00023136"/>
    </source>
</evidence>
<comment type="subcellular location">
    <subcellularLocation>
        <location evidence="1">Membrane</location>
        <topology evidence="1">Multi-pass membrane protein</topology>
    </subcellularLocation>
</comment>
<keyword evidence="9" id="KW-1185">Reference proteome</keyword>
<evidence type="ECO:0000259" key="7">
    <source>
        <dbReference type="PROSITE" id="PS50850"/>
    </source>
</evidence>
<dbReference type="PROSITE" id="PS50850">
    <property type="entry name" value="MFS"/>
    <property type="match status" value="1"/>
</dbReference>
<feature type="transmembrane region" description="Helical" evidence="6">
    <location>
        <begin position="135"/>
        <end position="159"/>
    </location>
</feature>
<dbReference type="Gene3D" id="1.20.1250.20">
    <property type="entry name" value="MFS general substrate transporter like domains"/>
    <property type="match status" value="1"/>
</dbReference>
<feature type="transmembrane region" description="Helical" evidence="6">
    <location>
        <begin position="165"/>
        <end position="184"/>
    </location>
</feature>
<organism evidence="8 9">
    <name type="scientific">Sphingomonas paeninsulae</name>
    <dbReference type="NCBI Taxonomy" id="2319844"/>
    <lineage>
        <taxon>Bacteria</taxon>
        <taxon>Pseudomonadati</taxon>
        <taxon>Pseudomonadota</taxon>
        <taxon>Alphaproteobacteria</taxon>
        <taxon>Sphingomonadales</taxon>
        <taxon>Sphingomonadaceae</taxon>
        <taxon>Sphingomonas</taxon>
    </lineage>
</organism>
<dbReference type="KEGG" id="spha:D3Y57_14055"/>
<feature type="transmembrane region" description="Helical" evidence="6">
    <location>
        <begin position="45"/>
        <end position="65"/>
    </location>
</feature>
<dbReference type="SUPFAM" id="SSF103473">
    <property type="entry name" value="MFS general substrate transporter"/>
    <property type="match status" value="1"/>
</dbReference>
<feature type="transmembrane region" description="Helical" evidence="6">
    <location>
        <begin position="77"/>
        <end position="96"/>
    </location>
</feature>
<dbReference type="Pfam" id="PF07690">
    <property type="entry name" value="MFS_1"/>
    <property type="match status" value="1"/>
</dbReference>
<dbReference type="PANTHER" id="PTHR42718:SF9">
    <property type="entry name" value="MAJOR FACILITATOR SUPERFAMILY MULTIDRUG TRANSPORTER MFSC"/>
    <property type="match status" value="1"/>
</dbReference>
<keyword evidence="4 6" id="KW-1133">Transmembrane helix</keyword>
<accession>A0A494THR7</accession>
<feature type="transmembrane region" description="Helical" evidence="6">
    <location>
        <begin position="102"/>
        <end position="123"/>
    </location>
</feature>
<proteinExistence type="predicted"/>
<keyword evidence="2" id="KW-0813">Transport</keyword>
<evidence type="ECO:0000256" key="1">
    <source>
        <dbReference type="ARBA" id="ARBA00004141"/>
    </source>
</evidence>
<dbReference type="InterPro" id="IPR036259">
    <property type="entry name" value="MFS_trans_sf"/>
</dbReference>